<keyword evidence="3" id="KW-1185">Reference proteome</keyword>
<accession>A0A2A6BU10</accession>
<feature type="region of interest" description="Disordered" evidence="1">
    <location>
        <begin position="1"/>
        <end position="36"/>
    </location>
</feature>
<reference evidence="3" key="1">
    <citation type="journal article" date="2008" name="Nat. Genet.">
        <title>The Pristionchus pacificus genome provides a unique perspective on nematode lifestyle and parasitism.</title>
        <authorList>
            <person name="Dieterich C."/>
            <person name="Clifton S.W."/>
            <person name="Schuster L.N."/>
            <person name="Chinwalla A."/>
            <person name="Delehaunty K."/>
            <person name="Dinkelacker I."/>
            <person name="Fulton L."/>
            <person name="Fulton R."/>
            <person name="Godfrey J."/>
            <person name="Minx P."/>
            <person name="Mitreva M."/>
            <person name="Roeseler W."/>
            <person name="Tian H."/>
            <person name="Witte H."/>
            <person name="Yang S.P."/>
            <person name="Wilson R.K."/>
            <person name="Sommer R.J."/>
        </authorList>
    </citation>
    <scope>NUCLEOTIDE SEQUENCE [LARGE SCALE GENOMIC DNA]</scope>
    <source>
        <strain evidence="3">PS312</strain>
    </source>
</reference>
<proteinExistence type="predicted"/>
<sequence length="218" mass="24061">MTVEKEETNRGPSWHRPSRKARGASGDPKKDGMGPLRAAWPHPIFFRLALGPTSLPPGTRRPSWHRPSRKARGAEGEPSGLAGSLRSLANIAGSDPSNRMKYSVCPVSKTSMTKAYARIRNTNSLWVLDSFISLQDTVKASLLISPTRTIADTTEIKAERNINEANGHRLLKSASNEARSNSPPQWSTGFCWLKRKYLLFSSSMSISPAKKRSRKTSC</sequence>
<protein>
    <submittedName>
        <fullName evidence="2">Uncharacterized protein</fullName>
    </submittedName>
</protein>
<evidence type="ECO:0000313" key="2">
    <source>
        <dbReference type="EnsemblMetazoa" id="PPA44454.1"/>
    </source>
</evidence>
<evidence type="ECO:0000256" key="1">
    <source>
        <dbReference type="SAM" id="MobiDB-lite"/>
    </source>
</evidence>
<dbReference type="AlphaFoldDB" id="A0A2A6BU10"/>
<name>A0A2A6BU10_PRIPA</name>
<gene>
    <name evidence="2" type="primary">WBGene00282823</name>
</gene>
<feature type="compositionally biased region" description="Basic residues" evidence="1">
    <location>
        <begin position="62"/>
        <end position="71"/>
    </location>
</feature>
<accession>A0A8R1V1K9</accession>
<feature type="region of interest" description="Disordered" evidence="1">
    <location>
        <begin position="51"/>
        <end position="83"/>
    </location>
</feature>
<evidence type="ECO:0000313" key="3">
    <source>
        <dbReference type="Proteomes" id="UP000005239"/>
    </source>
</evidence>
<reference evidence="2" key="2">
    <citation type="submission" date="2022-06" db="UniProtKB">
        <authorList>
            <consortium name="EnsemblMetazoa"/>
        </authorList>
    </citation>
    <scope>IDENTIFICATION</scope>
    <source>
        <strain evidence="2">PS312</strain>
    </source>
</reference>
<dbReference type="EnsemblMetazoa" id="PPA44454.1">
    <property type="protein sequence ID" value="PPA44454.1"/>
    <property type="gene ID" value="WBGene00282823"/>
</dbReference>
<organism evidence="2 3">
    <name type="scientific">Pristionchus pacificus</name>
    <name type="common">Parasitic nematode worm</name>
    <dbReference type="NCBI Taxonomy" id="54126"/>
    <lineage>
        <taxon>Eukaryota</taxon>
        <taxon>Metazoa</taxon>
        <taxon>Ecdysozoa</taxon>
        <taxon>Nematoda</taxon>
        <taxon>Chromadorea</taxon>
        <taxon>Rhabditida</taxon>
        <taxon>Rhabditina</taxon>
        <taxon>Diplogasteromorpha</taxon>
        <taxon>Diplogasteroidea</taxon>
        <taxon>Neodiplogasteridae</taxon>
        <taxon>Pristionchus</taxon>
    </lineage>
</organism>
<dbReference type="Proteomes" id="UP000005239">
    <property type="component" value="Unassembled WGS sequence"/>
</dbReference>